<dbReference type="SUPFAM" id="SSF52833">
    <property type="entry name" value="Thioredoxin-like"/>
    <property type="match status" value="1"/>
</dbReference>
<reference evidence="8 9" key="1">
    <citation type="submission" date="2024-09" db="EMBL/GenBank/DDBJ databases">
        <authorList>
            <person name="Sun Q."/>
            <person name="Mori K."/>
        </authorList>
    </citation>
    <scope>NUCLEOTIDE SEQUENCE [LARGE SCALE GENOMIC DNA]</scope>
    <source>
        <strain evidence="8 9">JCM 10918</strain>
    </source>
</reference>
<evidence type="ECO:0000256" key="2">
    <source>
        <dbReference type="ARBA" id="ARBA00022729"/>
    </source>
</evidence>
<feature type="domain" description="Thioredoxin-like fold" evidence="7">
    <location>
        <begin position="72"/>
        <end position="235"/>
    </location>
</feature>
<keyword evidence="9" id="KW-1185">Reference proteome</keyword>
<dbReference type="InterPro" id="IPR036249">
    <property type="entry name" value="Thioredoxin-like_sf"/>
</dbReference>
<dbReference type="PANTHER" id="PTHR13887:SF14">
    <property type="entry name" value="DISULFIDE BOND FORMATION PROTEIN D"/>
    <property type="match status" value="1"/>
</dbReference>
<proteinExistence type="inferred from homology"/>
<dbReference type="PANTHER" id="PTHR13887">
    <property type="entry name" value="GLUTATHIONE S-TRANSFERASE KAPPA"/>
    <property type="match status" value="1"/>
</dbReference>
<protein>
    <submittedName>
        <fullName evidence="8">DsbA family protein</fullName>
    </submittedName>
</protein>
<evidence type="ECO:0000313" key="9">
    <source>
        <dbReference type="Proteomes" id="UP001589703"/>
    </source>
</evidence>
<sequence length="253" mass="26762">MPHTADRTAATRTATRRRAATATALFALLVASATGCGDRSEGKTDGKGTDDKPASGSYTTVSAIPESIAPDGTTIRVGSPQAHTVVHLYEDLRCPVCKDFETQGSGESLRTMVMTGKVRVEYTLASFLDDRLGGQGSVKAANALRAAVDQGKFVEYHELLYRNQPEESVDGFTDAYLLETASKVEGLRGPAFDAAVKGMKHRAFVTASEKAFETSGAQGTPSMKVNGKLVGSAMSDMMFDPASLPLLITLMSA</sequence>
<evidence type="ECO:0000256" key="5">
    <source>
        <dbReference type="ARBA" id="ARBA00023284"/>
    </source>
</evidence>
<accession>A0ABV5VAF3</accession>
<dbReference type="Pfam" id="PF13462">
    <property type="entry name" value="Thioredoxin_4"/>
    <property type="match status" value="1"/>
</dbReference>
<dbReference type="Gene3D" id="3.40.30.10">
    <property type="entry name" value="Glutaredoxin"/>
    <property type="match status" value="1"/>
</dbReference>
<dbReference type="Proteomes" id="UP001589703">
    <property type="component" value="Unassembled WGS sequence"/>
</dbReference>
<dbReference type="InterPro" id="IPR012336">
    <property type="entry name" value="Thioredoxin-like_fold"/>
</dbReference>
<feature type="region of interest" description="Disordered" evidence="6">
    <location>
        <begin position="35"/>
        <end position="65"/>
    </location>
</feature>
<evidence type="ECO:0000313" key="8">
    <source>
        <dbReference type="EMBL" id="MFB9734623.1"/>
    </source>
</evidence>
<keyword evidence="2" id="KW-0732">Signal</keyword>
<evidence type="ECO:0000256" key="3">
    <source>
        <dbReference type="ARBA" id="ARBA00023002"/>
    </source>
</evidence>
<comment type="similarity">
    <text evidence="1">Belongs to the thioredoxin family. DsbA subfamily.</text>
</comment>
<organism evidence="8 9">
    <name type="scientific">Streptomyces thermocoprophilus</name>
    <dbReference type="NCBI Taxonomy" id="78356"/>
    <lineage>
        <taxon>Bacteria</taxon>
        <taxon>Bacillati</taxon>
        <taxon>Actinomycetota</taxon>
        <taxon>Actinomycetes</taxon>
        <taxon>Kitasatosporales</taxon>
        <taxon>Streptomycetaceae</taxon>
        <taxon>Streptomyces</taxon>
    </lineage>
</organism>
<evidence type="ECO:0000256" key="4">
    <source>
        <dbReference type="ARBA" id="ARBA00023157"/>
    </source>
</evidence>
<dbReference type="EMBL" id="JBHMAR010000004">
    <property type="protein sequence ID" value="MFB9734623.1"/>
    <property type="molecule type" value="Genomic_DNA"/>
</dbReference>
<keyword evidence="3" id="KW-0560">Oxidoreductase</keyword>
<gene>
    <name evidence="8" type="ORF">ACFFRO_05650</name>
</gene>
<keyword evidence="5" id="KW-0676">Redox-active center</keyword>
<keyword evidence="4" id="KW-1015">Disulfide bond</keyword>
<evidence type="ECO:0000259" key="7">
    <source>
        <dbReference type="Pfam" id="PF13462"/>
    </source>
</evidence>
<name>A0ABV5VAF3_9ACTN</name>
<dbReference type="RefSeq" id="WP_247466264.1">
    <property type="nucleotide sequence ID" value="NZ_JBHMAR010000004.1"/>
</dbReference>
<feature type="compositionally biased region" description="Basic and acidic residues" evidence="6">
    <location>
        <begin position="38"/>
        <end position="53"/>
    </location>
</feature>
<comment type="caution">
    <text evidence="8">The sequence shown here is derived from an EMBL/GenBank/DDBJ whole genome shotgun (WGS) entry which is preliminary data.</text>
</comment>
<evidence type="ECO:0000256" key="6">
    <source>
        <dbReference type="SAM" id="MobiDB-lite"/>
    </source>
</evidence>
<evidence type="ECO:0000256" key="1">
    <source>
        <dbReference type="ARBA" id="ARBA00005791"/>
    </source>
</evidence>